<sequence length="457" mass="51353">MTRAPRKYVPKVKGCYECSQRRINCDRGEPECAKCVSKGFACSGIGPRYRFRNGLAAKRKGVPLRNRLARSSDHHGFPLDSEHPDDGRRGQTSVPQLPLPSVPITEERVNGNRNQLVRCDVVTGPKQSVTQHTSLSVLPCLNHIAAWQRLLLKHFSDHIAPEMVVIDDRNNGWRSLVLPLACMDELVMSSVMAVSAFHLSERAESHPLVSAGMLYSKAIFNLQKRQDLHHYDIHTRYRIIVSIIVLLLGMMVNGSSDFPIMFRMLQSALDMVGGENVLAAGSKVIADFSASQIRKMRVYASPFISQDEGVSAVATQIRQSWADQQLYFQSYPAHSRALGLISKLRDQAFQIYLNRASSVEAGVTAPADLISTFKQMLESFPEALPGEHVLVWPIFIAASESHDPGHQQFFIRLLEKQFRRNGFMNILKALESLRRIWARGTDENWTALLPKQPVLVM</sequence>
<dbReference type="Gene3D" id="4.10.240.10">
    <property type="entry name" value="Zn(2)-C6 fungal-type DNA-binding domain"/>
    <property type="match status" value="1"/>
</dbReference>
<gene>
    <name evidence="6" type="ORF">B0J15DRAFT_579727</name>
</gene>
<feature type="domain" description="Zn(2)-C6 fungal-type" evidence="5">
    <location>
        <begin position="14"/>
        <end position="43"/>
    </location>
</feature>
<dbReference type="PANTHER" id="PTHR37534:SF17">
    <property type="entry name" value="ZN(2)-C6 FUNGAL-TYPE DOMAIN-CONTAINING PROTEIN"/>
    <property type="match status" value="1"/>
</dbReference>
<feature type="transmembrane region" description="Helical" evidence="4">
    <location>
        <begin position="237"/>
        <end position="254"/>
    </location>
</feature>
<keyword evidence="4" id="KW-1133">Transmembrane helix</keyword>
<dbReference type="EMBL" id="JAGTJS010000006">
    <property type="protein sequence ID" value="KAH7265833.1"/>
    <property type="molecule type" value="Genomic_DNA"/>
</dbReference>
<dbReference type="Pfam" id="PF11951">
    <property type="entry name" value="Fungal_trans_2"/>
    <property type="match status" value="2"/>
</dbReference>
<evidence type="ECO:0000256" key="1">
    <source>
        <dbReference type="ARBA" id="ARBA00004123"/>
    </source>
</evidence>
<evidence type="ECO:0000256" key="2">
    <source>
        <dbReference type="ARBA" id="ARBA00023242"/>
    </source>
</evidence>
<keyword evidence="4" id="KW-0812">Transmembrane</keyword>
<comment type="subcellular location">
    <subcellularLocation>
        <location evidence="1">Nucleus</location>
    </subcellularLocation>
</comment>
<dbReference type="InterPro" id="IPR021858">
    <property type="entry name" value="Fun_TF"/>
</dbReference>
<dbReference type="InterPro" id="IPR001138">
    <property type="entry name" value="Zn2Cys6_DnaBD"/>
</dbReference>
<dbReference type="InterPro" id="IPR036864">
    <property type="entry name" value="Zn2-C6_fun-type_DNA-bd_sf"/>
</dbReference>
<evidence type="ECO:0000313" key="7">
    <source>
        <dbReference type="Proteomes" id="UP000736672"/>
    </source>
</evidence>
<dbReference type="GO" id="GO:0045944">
    <property type="term" value="P:positive regulation of transcription by RNA polymerase II"/>
    <property type="evidence" value="ECO:0007669"/>
    <property type="project" value="TreeGrafter"/>
</dbReference>
<evidence type="ECO:0000256" key="4">
    <source>
        <dbReference type="SAM" id="Phobius"/>
    </source>
</evidence>
<dbReference type="GO" id="GO:0008270">
    <property type="term" value="F:zinc ion binding"/>
    <property type="evidence" value="ECO:0007669"/>
    <property type="project" value="InterPro"/>
</dbReference>
<evidence type="ECO:0000313" key="6">
    <source>
        <dbReference type="EMBL" id="KAH7265833.1"/>
    </source>
</evidence>
<dbReference type="OrthoDB" id="5386330at2759"/>
<dbReference type="GO" id="GO:0000981">
    <property type="term" value="F:DNA-binding transcription factor activity, RNA polymerase II-specific"/>
    <property type="evidence" value="ECO:0007669"/>
    <property type="project" value="InterPro"/>
</dbReference>
<comment type="caution">
    <text evidence="6">The sequence shown here is derived from an EMBL/GenBank/DDBJ whole genome shotgun (WGS) entry which is preliminary data.</text>
</comment>
<evidence type="ECO:0000259" key="5">
    <source>
        <dbReference type="PROSITE" id="PS50048"/>
    </source>
</evidence>
<dbReference type="PROSITE" id="PS00463">
    <property type="entry name" value="ZN2_CY6_FUNGAL_1"/>
    <property type="match status" value="1"/>
</dbReference>
<accession>A0A9P9HXN6</accession>
<dbReference type="AlphaFoldDB" id="A0A9P9HXN6"/>
<feature type="region of interest" description="Disordered" evidence="3">
    <location>
        <begin position="68"/>
        <end position="99"/>
    </location>
</feature>
<dbReference type="SMART" id="SM00066">
    <property type="entry name" value="GAL4"/>
    <property type="match status" value="1"/>
</dbReference>
<dbReference type="GO" id="GO:0005634">
    <property type="term" value="C:nucleus"/>
    <property type="evidence" value="ECO:0007669"/>
    <property type="project" value="UniProtKB-SubCell"/>
</dbReference>
<evidence type="ECO:0000256" key="3">
    <source>
        <dbReference type="SAM" id="MobiDB-lite"/>
    </source>
</evidence>
<dbReference type="Pfam" id="PF00172">
    <property type="entry name" value="Zn_clus"/>
    <property type="match status" value="1"/>
</dbReference>
<keyword evidence="4" id="KW-0472">Membrane</keyword>
<dbReference type="PANTHER" id="PTHR37534">
    <property type="entry name" value="TRANSCRIPTIONAL ACTIVATOR PROTEIN UGA3"/>
    <property type="match status" value="1"/>
</dbReference>
<keyword evidence="7" id="KW-1185">Reference proteome</keyword>
<organism evidence="6 7">
    <name type="scientific">Fusarium solani</name>
    <name type="common">Filamentous fungus</name>
    <dbReference type="NCBI Taxonomy" id="169388"/>
    <lineage>
        <taxon>Eukaryota</taxon>
        <taxon>Fungi</taxon>
        <taxon>Dikarya</taxon>
        <taxon>Ascomycota</taxon>
        <taxon>Pezizomycotina</taxon>
        <taxon>Sordariomycetes</taxon>
        <taxon>Hypocreomycetidae</taxon>
        <taxon>Hypocreales</taxon>
        <taxon>Nectriaceae</taxon>
        <taxon>Fusarium</taxon>
        <taxon>Fusarium solani species complex</taxon>
    </lineage>
</organism>
<proteinExistence type="predicted"/>
<protein>
    <recommendedName>
        <fullName evidence="5">Zn(2)-C6 fungal-type domain-containing protein</fullName>
    </recommendedName>
</protein>
<feature type="compositionally biased region" description="Basic and acidic residues" evidence="3">
    <location>
        <begin position="70"/>
        <end position="89"/>
    </location>
</feature>
<dbReference type="Proteomes" id="UP000736672">
    <property type="component" value="Unassembled WGS sequence"/>
</dbReference>
<name>A0A9P9HXN6_FUSSL</name>
<dbReference type="GO" id="GO:0000976">
    <property type="term" value="F:transcription cis-regulatory region binding"/>
    <property type="evidence" value="ECO:0007669"/>
    <property type="project" value="TreeGrafter"/>
</dbReference>
<dbReference type="SUPFAM" id="SSF57701">
    <property type="entry name" value="Zn2/Cys6 DNA-binding domain"/>
    <property type="match status" value="1"/>
</dbReference>
<dbReference type="PROSITE" id="PS50048">
    <property type="entry name" value="ZN2_CY6_FUNGAL_2"/>
    <property type="match status" value="1"/>
</dbReference>
<keyword evidence="2" id="KW-0539">Nucleus</keyword>
<reference evidence="6" key="1">
    <citation type="journal article" date="2021" name="Nat. Commun.">
        <title>Genetic determinants of endophytism in the Arabidopsis root mycobiome.</title>
        <authorList>
            <person name="Mesny F."/>
            <person name="Miyauchi S."/>
            <person name="Thiergart T."/>
            <person name="Pickel B."/>
            <person name="Atanasova L."/>
            <person name="Karlsson M."/>
            <person name="Huettel B."/>
            <person name="Barry K.W."/>
            <person name="Haridas S."/>
            <person name="Chen C."/>
            <person name="Bauer D."/>
            <person name="Andreopoulos W."/>
            <person name="Pangilinan J."/>
            <person name="LaButti K."/>
            <person name="Riley R."/>
            <person name="Lipzen A."/>
            <person name="Clum A."/>
            <person name="Drula E."/>
            <person name="Henrissat B."/>
            <person name="Kohler A."/>
            <person name="Grigoriev I.V."/>
            <person name="Martin F.M."/>
            <person name="Hacquard S."/>
        </authorList>
    </citation>
    <scope>NUCLEOTIDE SEQUENCE</scope>
    <source>
        <strain evidence="6">FSSC 5 MPI-SDFR-AT-0091</strain>
    </source>
</reference>